<dbReference type="Proteomes" id="UP000309340">
    <property type="component" value="Unassembled WGS sequence"/>
</dbReference>
<feature type="domain" description="Heterokaryon incompatibility" evidence="1">
    <location>
        <begin position="14"/>
        <end position="126"/>
    </location>
</feature>
<evidence type="ECO:0000313" key="3">
    <source>
        <dbReference type="Proteomes" id="UP000309340"/>
    </source>
</evidence>
<dbReference type="InterPro" id="IPR010730">
    <property type="entry name" value="HET"/>
</dbReference>
<evidence type="ECO:0000313" key="2">
    <source>
        <dbReference type="EMBL" id="TKA66014.1"/>
    </source>
</evidence>
<evidence type="ECO:0000259" key="1">
    <source>
        <dbReference type="Pfam" id="PF06985"/>
    </source>
</evidence>
<dbReference type="InterPro" id="IPR052895">
    <property type="entry name" value="HetReg/Transcr_Mod"/>
</dbReference>
<dbReference type="PANTHER" id="PTHR24148:SF73">
    <property type="entry name" value="HET DOMAIN PROTEIN (AFU_ORTHOLOGUE AFUA_8G01020)"/>
    <property type="match status" value="1"/>
</dbReference>
<keyword evidence="3" id="KW-1185">Reference proteome</keyword>
<gene>
    <name evidence="2" type="ORF">B0A55_09277</name>
</gene>
<dbReference type="Pfam" id="PF06985">
    <property type="entry name" value="HET"/>
    <property type="match status" value="1"/>
</dbReference>
<comment type="caution">
    <text evidence="2">The sequence shown here is derived from an EMBL/GenBank/DDBJ whole genome shotgun (WGS) entry which is preliminary data.</text>
</comment>
<sequence>MIGDPTFAVGQEYHSWIFIDAICINQGDVEERSSQVALMGEVYRRANEVVVWLGSADKMLRLDGPAVTVYNFHSDLPGWRDGEVSHKTGLWQELLDEIRYGRTQEKSLIGPFIMQPFWSRLWVIQEIVLAKKLIYRYKSLRLHWEVLHECLKHLAAELWLPPNLKAGYASLRDVPRYKMWDSEPERALKFVVRALQLLEARYQFTY</sequence>
<dbReference type="OrthoDB" id="3553147at2759"/>
<organism evidence="2 3">
    <name type="scientific">Friedmanniomyces simplex</name>
    <dbReference type="NCBI Taxonomy" id="329884"/>
    <lineage>
        <taxon>Eukaryota</taxon>
        <taxon>Fungi</taxon>
        <taxon>Dikarya</taxon>
        <taxon>Ascomycota</taxon>
        <taxon>Pezizomycotina</taxon>
        <taxon>Dothideomycetes</taxon>
        <taxon>Dothideomycetidae</taxon>
        <taxon>Mycosphaerellales</taxon>
        <taxon>Teratosphaeriaceae</taxon>
        <taxon>Friedmanniomyces</taxon>
    </lineage>
</organism>
<dbReference type="PANTHER" id="PTHR24148">
    <property type="entry name" value="ANKYRIN REPEAT DOMAIN-CONTAINING PROTEIN 39 HOMOLOG-RELATED"/>
    <property type="match status" value="1"/>
</dbReference>
<dbReference type="STRING" id="329884.A0A4U0WRE1"/>
<reference evidence="2 3" key="1">
    <citation type="submission" date="2017-03" db="EMBL/GenBank/DDBJ databases">
        <title>Genomes of endolithic fungi from Antarctica.</title>
        <authorList>
            <person name="Coleine C."/>
            <person name="Masonjones S."/>
            <person name="Stajich J.E."/>
        </authorList>
    </citation>
    <scope>NUCLEOTIDE SEQUENCE [LARGE SCALE GENOMIC DNA]</scope>
    <source>
        <strain evidence="2 3">CCFEE 5184</strain>
    </source>
</reference>
<dbReference type="EMBL" id="NAJQ01000685">
    <property type="protein sequence ID" value="TKA66014.1"/>
    <property type="molecule type" value="Genomic_DNA"/>
</dbReference>
<proteinExistence type="predicted"/>
<name>A0A4U0WRE1_9PEZI</name>
<accession>A0A4U0WRE1</accession>
<protein>
    <recommendedName>
        <fullName evidence="1">Heterokaryon incompatibility domain-containing protein</fullName>
    </recommendedName>
</protein>
<dbReference type="AlphaFoldDB" id="A0A4U0WRE1"/>